<dbReference type="EMBL" id="UXUI01007596">
    <property type="protein sequence ID" value="VDD88301.1"/>
    <property type="molecule type" value="Genomic_DNA"/>
</dbReference>
<proteinExistence type="inferred from homology"/>
<dbReference type="STRING" id="51028.A0A158QA05"/>
<dbReference type="GO" id="GO:0046856">
    <property type="term" value="P:phosphatidylinositol dephosphorylation"/>
    <property type="evidence" value="ECO:0007669"/>
    <property type="project" value="TreeGrafter"/>
</dbReference>
<dbReference type="InterPro" id="IPR010569">
    <property type="entry name" value="Myotubularin-like_Pase_dom"/>
</dbReference>
<reference evidence="4 5" key="2">
    <citation type="submission" date="2018-10" db="EMBL/GenBank/DDBJ databases">
        <authorList>
            <consortium name="Pathogen Informatics"/>
        </authorList>
    </citation>
    <scope>NUCLEOTIDE SEQUENCE [LARGE SCALE GENOMIC DNA]</scope>
</reference>
<keyword evidence="5" id="KW-1185">Reference proteome</keyword>
<dbReference type="AlphaFoldDB" id="A0A158QA05"/>
<dbReference type="Pfam" id="PF06602">
    <property type="entry name" value="Myotub-related"/>
    <property type="match status" value="2"/>
</dbReference>
<evidence type="ECO:0000313" key="5">
    <source>
        <dbReference type="Proteomes" id="UP000274131"/>
    </source>
</evidence>
<dbReference type="InterPro" id="IPR030564">
    <property type="entry name" value="Myotubularin"/>
</dbReference>
<dbReference type="SUPFAM" id="SSF50729">
    <property type="entry name" value="PH domain-like"/>
    <property type="match status" value="1"/>
</dbReference>
<organism evidence="6">
    <name type="scientific">Enterobius vermicularis</name>
    <name type="common">Human pinworm</name>
    <dbReference type="NCBI Taxonomy" id="51028"/>
    <lineage>
        <taxon>Eukaryota</taxon>
        <taxon>Metazoa</taxon>
        <taxon>Ecdysozoa</taxon>
        <taxon>Nematoda</taxon>
        <taxon>Chromadorea</taxon>
        <taxon>Rhabditida</taxon>
        <taxon>Spirurina</taxon>
        <taxon>Oxyuridomorpha</taxon>
        <taxon>Oxyuroidea</taxon>
        <taxon>Oxyuridae</taxon>
        <taxon>Enterobius</taxon>
    </lineage>
</organism>
<sequence>MQINFLDEIVSSQCDDVLFFPAFRENQFGRLYCTNFRLCFVPLTVQFQHREPCCSRSLVISDEYQFPLCSVEAIYFASLSAALKMNIYSQGRRSVVMSKKFHLMSGPASQLDIVSCIKIFTKDFRVWTFDLQKSQSAVNLANSIYHFSRPQSLSNFFHVSSKGVMASSPSRLAGTSIAFNNQKDWLEEMDRCQVDRSFWKVCYLGRDKRHRGGLVPSYPLYVTVPYDVADSLIYETLAPSWRHRRFPVWCWSHSNGTALLRSSRCCQELNETELWEKVLTPVCRAHPRNRRPHVVDIDVPTSRISSCFEKLRDFCSIENIAQFNEREKEWCSLLDATGWCSLIFECLSLTRSILHKMDENQRSVVITEDDGYDVSTIVSSLVQICADKYYRTISGLNVLIEKEWIALGHPFGRNIFHCTVSSRVKVGSVSQFFLKTENDEVMASEGSIKRLKMALYIYRTDTFYTCLSREAKIFFFHSLCFWQFFHCYFGTTILFKSSRSCTATFLVFLDCLYQLLRLYPASFEYSQYMLIALWDLCLMGLAPALVCNSVNDQIALERNVSVFPLSKYYSSKYCLMFTNVLYSASQLLEIDCLPGVIQPSANPFDVEFWSECYLRWVSPASIQEGGAVARDLTVSAILANVPSLVPSCESVVWRQRLNPALDPKKVSAV</sequence>
<dbReference type="InterPro" id="IPR029021">
    <property type="entry name" value="Prot-tyrosine_phosphatase-like"/>
</dbReference>
<dbReference type="SUPFAM" id="SSF52799">
    <property type="entry name" value="(Phosphotyrosine protein) phosphatases II"/>
    <property type="match status" value="1"/>
</dbReference>
<dbReference type="GO" id="GO:0016020">
    <property type="term" value="C:membrane"/>
    <property type="evidence" value="ECO:0007669"/>
    <property type="project" value="TreeGrafter"/>
</dbReference>
<evidence type="ECO:0000256" key="2">
    <source>
        <dbReference type="PIRSR" id="PIRSR630564-2"/>
    </source>
</evidence>
<accession>A0A158QA05</accession>
<protein>
    <submittedName>
        <fullName evidence="6">Myotubularin phosphatase domain-containing protein</fullName>
    </submittedName>
</protein>
<feature type="domain" description="Myotubularin phosphatase" evidence="3">
    <location>
        <begin position="179"/>
        <end position="613"/>
    </location>
</feature>
<dbReference type="OrthoDB" id="271628at2759"/>
<dbReference type="PANTHER" id="PTHR10807">
    <property type="entry name" value="MYOTUBULARIN-RELATED"/>
    <property type="match status" value="1"/>
</dbReference>
<dbReference type="GO" id="GO:0005737">
    <property type="term" value="C:cytoplasm"/>
    <property type="evidence" value="ECO:0007669"/>
    <property type="project" value="TreeGrafter"/>
</dbReference>
<name>A0A158QA05_ENTVE</name>
<evidence type="ECO:0000259" key="3">
    <source>
        <dbReference type="PROSITE" id="PS51339"/>
    </source>
</evidence>
<dbReference type="InterPro" id="IPR022587">
    <property type="entry name" value="MTMR12-like_C"/>
</dbReference>
<gene>
    <name evidence="4" type="ORF">EVEC_LOCUS3444</name>
</gene>
<evidence type="ECO:0000313" key="4">
    <source>
        <dbReference type="EMBL" id="VDD88301.1"/>
    </source>
</evidence>
<feature type="binding site" evidence="2">
    <location>
        <begin position="319"/>
        <end position="320"/>
    </location>
    <ligand>
        <name>substrate</name>
    </ligand>
</feature>
<dbReference type="Proteomes" id="UP000274131">
    <property type="component" value="Unassembled WGS sequence"/>
</dbReference>
<dbReference type="Pfam" id="PF12578">
    <property type="entry name" value="3-PAP"/>
    <property type="match status" value="1"/>
</dbReference>
<dbReference type="PANTHER" id="PTHR10807:SF110">
    <property type="entry name" value="FI17948P1"/>
    <property type="match status" value="1"/>
</dbReference>
<dbReference type="WBParaSite" id="EVEC_0000373601-mRNA-1">
    <property type="protein sequence ID" value="EVEC_0000373601-mRNA-1"/>
    <property type="gene ID" value="EVEC_0000373601"/>
</dbReference>
<reference evidence="6" key="1">
    <citation type="submission" date="2016-04" db="UniProtKB">
        <authorList>
            <consortium name="WormBaseParasite"/>
        </authorList>
    </citation>
    <scope>IDENTIFICATION</scope>
</reference>
<comment type="similarity">
    <text evidence="1">Belongs to the protein-tyrosine phosphatase family. Non-receptor class myotubularin subfamily.</text>
</comment>
<dbReference type="PROSITE" id="PS51339">
    <property type="entry name" value="PPASE_MYOTUBULARIN"/>
    <property type="match status" value="1"/>
</dbReference>
<evidence type="ECO:0000256" key="1">
    <source>
        <dbReference type="ARBA" id="ARBA00007471"/>
    </source>
</evidence>
<evidence type="ECO:0000313" key="6">
    <source>
        <dbReference type="WBParaSite" id="EVEC_0000373601-mRNA-1"/>
    </source>
</evidence>